<comment type="caution">
    <text evidence="13">The sequence shown here is derived from an EMBL/GenBank/DDBJ whole genome shotgun (WGS) entry which is preliminary data.</text>
</comment>
<accession>A0A1G2AQU1</accession>
<dbReference type="CDD" id="cd08659">
    <property type="entry name" value="M20_ArgE_DapE-like"/>
    <property type="match status" value="1"/>
</dbReference>
<evidence type="ECO:0000256" key="3">
    <source>
        <dbReference type="ARBA" id="ARBA00005130"/>
    </source>
</evidence>
<proteinExistence type="inferred from homology"/>
<dbReference type="UniPathway" id="UPA00034">
    <property type="reaction ID" value="UER00021"/>
</dbReference>
<dbReference type="STRING" id="1798540.A3B74_00270"/>
<dbReference type="PROSITE" id="PS00758">
    <property type="entry name" value="ARGE_DAPE_CPG2_1"/>
    <property type="match status" value="1"/>
</dbReference>
<dbReference type="Gene3D" id="3.40.630.10">
    <property type="entry name" value="Zn peptidases"/>
    <property type="match status" value="2"/>
</dbReference>
<dbReference type="NCBIfam" id="TIGR01910">
    <property type="entry name" value="DapE-ArgE"/>
    <property type="match status" value="1"/>
</dbReference>
<keyword evidence="8" id="KW-0378">Hydrolase</keyword>
<name>A0A1G2AQU1_9BACT</name>
<keyword evidence="7" id="KW-0479">Metal-binding</keyword>
<evidence type="ECO:0000256" key="7">
    <source>
        <dbReference type="ARBA" id="ARBA00022723"/>
    </source>
</evidence>
<sequence>MSYTSSRYAKHIARKEIIHIVSELVRKNTVNPPGNEYRVKDIITRRMKALGMKVSYHEKKSGRLNIVGTIGKGKKSIAFVSHMDTVPPGDRELWHTDPFTPTLKKGRIYGRGTLDDKGSFACAYSACKAFIAEHLHFDGRIILIAAADEELGSSLGIIYLLNEGLVRFDAAIIPDGGKMNLSIYGEKGVCWIQVTSTGVQAHGSTPALGKNAIEPLAAFVDALKELRLPKKFHPAFDGWTMNVGTITGGIAANVVPAKTEAVIDFRLPQGITSHDVLKALQRIVTQVKKRYPYAKLTLQIQHETQPHIVSLDSEIAQSFHKAAKKLRIPMKYKTFGGNTVAKNLYEKGIPSVVHYPGNDALAHVPNEYVVIDELIQGSILYAETLAQYFGL</sequence>
<dbReference type="AlphaFoldDB" id="A0A1G2AQU1"/>
<gene>
    <name evidence="13" type="ORF">A3B74_00270</name>
</gene>
<evidence type="ECO:0000256" key="6">
    <source>
        <dbReference type="ARBA" id="ARBA00016853"/>
    </source>
</evidence>
<evidence type="ECO:0000256" key="10">
    <source>
        <dbReference type="ARBA" id="ARBA00023285"/>
    </source>
</evidence>
<evidence type="ECO:0000313" key="13">
    <source>
        <dbReference type="EMBL" id="OGY79274.1"/>
    </source>
</evidence>
<dbReference type="InterPro" id="IPR050072">
    <property type="entry name" value="Peptidase_M20A"/>
</dbReference>
<evidence type="ECO:0000256" key="11">
    <source>
        <dbReference type="ARBA" id="ARBA00051301"/>
    </source>
</evidence>
<evidence type="ECO:0000259" key="12">
    <source>
        <dbReference type="Pfam" id="PF07687"/>
    </source>
</evidence>
<keyword evidence="10" id="KW-0170">Cobalt</keyword>
<dbReference type="SUPFAM" id="SSF53187">
    <property type="entry name" value="Zn-dependent exopeptidases"/>
    <property type="match status" value="1"/>
</dbReference>
<comment type="cofactor">
    <cofactor evidence="1">
        <name>Co(2+)</name>
        <dbReference type="ChEBI" id="CHEBI:48828"/>
    </cofactor>
</comment>
<dbReference type="PANTHER" id="PTHR43808">
    <property type="entry name" value="ACETYLORNITHINE DEACETYLASE"/>
    <property type="match status" value="1"/>
</dbReference>
<dbReference type="Pfam" id="PF07687">
    <property type="entry name" value="M20_dimer"/>
    <property type="match status" value="1"/>
</dbReference>
<keyword evidence="9" id="KW-0862">Zinc</keyword>
<dbReference type="Pfam" id="PF01546">
    <property type="entry name" value="Peptidase_M20"/>
    <property type="match status" value="1"/>
</dbReference>
<dbReference type="EC" id="3.5.1.18" evidence="5"/>
<comment type="cofactor">
    <cofactor evidence="2">
        <name>Zn(2+)</name>
        <dbReference type="ChEBI" id="CHEBI:29105"/>
    </cofactor>
</comment>
<feature type="domain" description="Peptidase M20 dimerisation" evidence="12">
    <location>
        <begin position="184"/>
        <end position="291"/>
    </location>
</feature>
<evidence type="ECO:0000256" key="9">
    <source>
        <dbReference type="ARBA" id="ARBA00022833"/>
    </source>
</evidence>
<dbReference type="Proteomes" id="UP000177165">
    <property type="component" value="Unassembled WGS sequence"/>
</dbReference>
<dbReference type="EMBL" id="MHKB01000009">
    <property type="protein sequence ID" value="OGY79274.1"/>
    <property type="molecule type" value="Genomic_DNA"/>
</dbReference>
<dbReference type="Gene3D" id="3.30.70.360">
    <property type="match status" value="1"/>
</dbReference>
<dbReference type="PANTHER" id="PTHR43808:SF32">
    <property type="entry name" value="ARGE_DAPE-RELATED DEACYLASE"/>
    <property type="match status" value="1"/>
</dbReference>
<protein>
    <recommendedName>
        <fullName evidence="6">Probable succinyl-diaminopimelate desuccinylase</fullName>
        <ecNumber evidence="5">3.5.1.18</ecNumber>
    </recommendedName>
</protein>
<evidence type="ECO:0000256" key="4">
    <source>
        <dbReference type="ARBA" id="ARBA00006247"/>
    </source>
</evidence>
<comment type="pathway">
    <text evidence="3">Amino-acid biosynthesis; L-lysine biosynthesis via DAP pathway; LL-2,6-diaminopimelate from (S)-tetrahydrodipicolinate (succinylase route): step 3/3.</text>
</comment>
<comment type="similarity">
    <text evidence="4">Belongs to the peptidase M20A family.</text>
</comment>
<dbReference type="GO" id="GO:0046872">
    <property type="term" value="F:metal ion binding"/>
    <property type="evidence" value="ECO:0007669"/>
    <property type="project" value="UniProtKB-KW"/>
</dbReference>
<organism evidence="13 14">
    <name type="scientific">Candidatus Kerfeldbacteria bacterium RIFCSPHIGHO2_02_FULL_42_14</name>
    <dbReference type="NCBI Taxonomy" id="1798540"/>
    <lineage>
        <taxon>Bacteria</taxon>
        <taxon>Candidatus Kerfeldiibacteriota</taxon>
    </lineage>
</organism>
<dbReference type="InterPro" id="IPR011650">
    <property type="entry name" value="Peptidase_M20_dimer"/>
</dbReference>
<evidence type="ECO:0000313" key="14">
    <source>
        <dbReference type="Proteomes" id="UP000177165"/>
    </source>
</evidence>
<evidence type="ECO:0000256" key="2">
    <source>
        <dbReference type="ARBA" id="ARBA00001947"/>
    </source>
</evidence>
<dbReference type="SUPFAM" id="SSF55031">
    <property type="entry name" value="Bacterial exopeptidase dimerisation domain"/>
    <property type="match status" value="1"/>
</dbReference>
<dbReference type="InterPro" id="IPR010182">
    <property type="entry name" value="ArgE/DapE"/>
</dbReference>
<dbReference type="InterPro" id="IPR036264">
    <property type="entry name" value="Bact_exopeptidase_dim_dom"/>
</dbReference>
<dbReference type="GO" id="GO:0009089">
    <property type="term" value="P:lysine biosynthetic process via diaminopimelate"/>
    <property type="evidence" value="ECO:0007669"/>
    <property type="project" value="UniProtKB-UniPathway"/>
</dbReference>
<dbReference type="GO" id="GO:0009014">
    <property type="term" value="F:succinyl-diaminopimelate desuccinylase activity"/>
    <property type="evidence" value="ECO:0007669"/>
    <property type="project" value="UniProtKB-EC"/>
</dbReference>
<evidence type="ECO:0000256" key="8">
    <source>
        <dbReference type="ARBA" id="ARBA00022801"/>
    </source>
</evidence>
<dbReference type="InterPro" id="IPR001261">
    <property type="entry name" value="ArgE/DapE_CS"/>
</dbReference>
<evidence type="ECO:0000256" key="1">
    <source>
        <dbReference type="ARBA" id="ARBA00001941"/>
    </source>
</evidence>
<comment type="catalytic activity">
    <reaction evidence="11">
        <text>N-succinyl-(2S,6S)-2,6-diaminopimelate + H2O = (2S,6S)-2,6-diaminopimelate + succinate</text>
        <dbReference type="Rhea" id="RHEA:22608"/>
        <dbReference type="ChEBI" id="CHEBI:15377"/>
        <dbReference type="ChEBI" id="CHEBI:30031"/>
        <dbReference type="ChEBI" id="CHEBI:57609"/>
        <dbReference type="ChEBI" id="CHEBI:58087"/>
        <dbReference type="EC" id="3.5.1.18"/>
    </reaction>
</comment>
<evidence type="ECO:0000256" key="5">
    <source>
        <dbReference type="ARBA" id="ARBA00011921"/>
    </source>
</evidence>
<reference evidence="13 14" key="1">
    <citation type="journal article" date="2016" name="Nat. Commun.">
        <title>Thousands of microbial genomes shed light on interconnected biogeochemical processes in an aquifer system.</title>
        <authorList>
            <person name="Anantharaman K."/>
            <person name="Brown C.T."/>
            <person name="Hug L.A."/>
            <person name="Sharon I."/>
            <person name="Castelle C.J."/>
            <person name="Probst A.J."/>
            <person name="Thomas B.C."/>
            <person name="Singh A."/>
            <person name="Wilkins M.J."/>
            <person name="Karaoz U."/>
            <person name="Brodie E.L."/>
            <person name="Williams K.H."/>
            <person name="Hubbard S.S."/>
            <person name="Banfield J.F."/>
        </authorList>
    </citation>
    <scope>NUCLEOTIDE SEQUENCE [LARGE SCALE GENOMIC DNA]</scope>
</reference>
<dbReference type="InterPro" id="IPR002933">
    <property type="entry name" value="Peptidase_M20"/>
</dbReference>